<dbReference type="InterPro" id="IPR001969">
    <property type="entry name" value="Aspartic_peptidase_AS"/>
</dbReference>
<keyword evidence="4 10" id="KW-0064">Aspartyl protease</keyword>
<evidence type="ECO:0000256" key="9">
    <source>
        <dbReference type="PIRSR" id="PIRSR601461-2"/>
    </source>
</evidence>
<feature type="chain" id="PRO_5025485243" description="Probable aspartic-type endopeptidase OPSB" evidence="11">
    <location>
        <begin position="22"/>
        <end position="484"/>
    </location>
</feature>
<evidence type="ECO:0000256" key="7">
    <source>
        <dbReference type="ARBA" id="ARBA00068059"/>
    </source>
</evidence>
<protein>
    <recommendedName>
        <fullName evidence="7">Probable aspartic-type endopeptidase OPSB</fullName>
    </recommendedName>
    <alternativeName>
        <fullName evidence="6">Probable aspartic-type endopeptidase opsB</fullName>
    </alternativeName>
</protein>
<evidence type="ECO:0000256" key="6">
    <source>
        <dbReference type="ARBA" id="ARBA00067536"/>
    </source>
</evidence>
<dbReference type="GO" id="GO:0006508">
    <property type="term" value="P:proteolysis"/>
    <property type="evidence" value="ECO:0007669"/>
    <property type="project" value="UniProtKB-KW"/>
</dbReference>
<dbReference type="PANTHER" id="PTHR47966">
    <property type="entry name" value="BETA-SITE APP-CLEAVING ENZYME, ISOFORM A-RELATED"/>
    <property type="match status" value="1"/>
</dbReference>
<evidence type="ECO:0000313" key="13">
    <source>
        <dbReference type="EMBL" id="KAF2462442.1"/>
    </source>
</evidence>
<sequence>MHTLPRLALAVGLALGSSANALKLAQRDASTEPAVVGFEIQRRHVENPVQRDRARRKRDDTLTVQLSNEQTLYFANASIGTPAQDFRLHIDTGSSDLWVNSADSAICSRTSECDISGVYDGNSSSTYEYVNSDFNITYADGTGASGDYIKDTFHIGGASLTGLQLGVGYESTSSEGILGIGYPLNEVAVVGAGDTPYANLPKLLADRGMIQSNAYSLWLNDLDASTGNILFGGVDTEKYEGELATLPIVPANGLYREFVIVLTAMGFNGDEGSIFDDDQVPVLLDTGASLTYLPNSLVFNIYDAIEAQYDSSQQVAFVDCDLADQDATLDFTFSSPTIRVPMNELVITGGYIGGEPVCIFGLAPSSGSTNVLGDTFLRSAYVVYDLDNNEISLAPTNFNASDSSVVEIADGPDAVPDATGVQGAVSTGVVVATGGGRAGGRPFITASADASSTGAAAPGQTVGAAVGGAPWWAVGAAAAAAMAL</sequence>
<dbReference type="EMBL" id="MU001670">
    <property type="protein sequence ID" value="KAF2462442.1"/>
    <property type="molecule type" value="Genomic_DNA"/>
</dbReference>
<gene>
    <name evidence="13" type="ORF">BDY21DRAFT_360366</name>
</gene>
<dbReference type="CDD" id="cd05474">
    <property type="entry name" value="SAP_like"/>
    <property type="match status" value="1"/>
</dbReference>
<evidence type="ECO:0000256" key="4">
    <source>
        <dbReference type="ARBA" id="ARBA00022750"/>
    </source>
</evidence>
<dbReference type="PROSITE" id="PS51767">
    <property type="entry name" value="PEPTIDASE_A1"/>
    <property type="match status" value="1"/>
</dbReference>
<keyword evidence="2 10" id="KW-0645">Protease</keyword>
<dbReference type="InterPro" id="IPR001461">
    <property type="entry name" value="Aspartic_peptidase_A1"/>
</dbReference>
<dbReference type="Gene3D" id="2.40.70.10">
    <property type="entry name" value="Acid Proteases"/>
    <property type="match status" value="2"/>
</dbReference>
<evidence type="ECO:0000313" key="14">
    <source>
        <dbReference type="Proteomes" id="UP000799766"/>
    </source>
</evidence>
<dbReference type="InterPro" id="IPR033876">
    <property type="entry name" value="SAP-like"/>
</dbReference>
<name>A0A6A6PF33_9PEZI</name>
<dbReference type="PANTHER" id="PTHR47966:SF65">
    <property type="entry name" value="ASPARTIC-TYPE ENDOPEPTIDASE"/>
    <property type="match status" value="1"/>
</dbReference>
<feature type="disulfide bond" evidence="9">
    <location>
        <begin position="320"/>
        <end position="358"/>
    </location>
</feature>
<keyword evidence="5 10" id="KW-0378">Hydrolase</keyword>
<feature type="domain" description="Peptidase A1" evidence="12">
    <location>
        <begin position="73"/>
        <end position="394"/>
    </location>
</feature>
<comment type="similarity">
    <text evidence="1 10">Belongs to the peptidase A1 family.</text>
</comment>
<evidence type="ECO:0000256" key="5">
    <source>
        <dbReference type="ARBA" id="ARBA00022801"/>
    </source>
</evidence>
<dbReference type="Proteomes" id="UP000799766">
    <property type="component" value="Unassembled WGS sequence"/>
</dbReference>
<dbReference type="PRINTS" id="PR00792">
    <property type="entry name" value="PEPSIN"/>
</dbReference>
<dbReference type="GO" id="GO:0004190">
    <property type="term" value="F:aspartic-type endopeptidase activity"/>
    <property type="evidence" value="ECO:0007669"/>
    <property type="project" value="UniProtKB-KW"/>
</dbReference>
<dbReference type="AlphaFoldDB" id="A0A6A6PF33"/>
<proteinExistence type="inferred from homology"/>
<dbReference type="InterPro" id="IPR033121">
    <property type="entry name" value="PEPTIDASE_A1"/>
</dbReference>
<keyword evidence="14" id="KW-1185">Reference proteome</keyword>
<accession>A0A6A6PF33</accession>
<feature type="active site" evidence="8">
    <location>
        <position position="285"/>
    </location>
</feature>
<dbReference type="OrthoDB" id="771136at2759"/>
<dbReference type="Pfam" id="PF00026">
    <property type="entry name" value="Asp"/>
    <property type="match status" value="1"/>
</dbReference>
<dbReference type="InterPro" id="IPR021109">
    <property type="entry name" value="Peptidase_aspartic_dom_sf"/>
</dbReference>
<evidence type="ECO:0000256" key="10">
    <source>
        <dbReference type="RuleBase" id="RU000454"/>
    </source>
</evidence>
<keyword evidence="3 11" id="KW-0732">Signal</keyword>
<dbReference type="PROSITE" id="PS00141">
    <property type="entry name" value="ASP_PROTEASE"/>
    <property type="match status" value="1"/>
</dbReference>
<feature type="active site" evidence="8">
    <location>
        <position position="91"/>
    </location>
</feature>
<evidence type="ECO:0000256" key="1">
    <source>
        <dbReference type="ARBA" id="ARBA00007447"/>
    </source>
</evidence>
<evidence type="ECO:0000256" key="11">
    <source>
        <dbReference type="SAM" id="SignalP"/>
    </source>
</evidence>
<evidence type="ECO:0000256" key="3">
    <source>
        <dbReference type="ARBA" id="ARBA00022729"/>
    </source>
</evidence>
<organism evidence="13 14">
    <name type="scientific">Lineolata rhizophorae</name>
    <dbReference type="NCBI Taxonomy" id="578093"/>
    <lineage>
        <taxon>Eukaryota</taxon>
        <taxon>Fungi</taxon>
        <taxon>Dikarya</taxon>
        <taxon>Ascomycota</taxon>
        <taxon>Pezizomycotina</taxon>
        <taxon>Dothideomycetes</taxon>
        <taxon>Dothideomycetes incertae sedis</taxon>
        <taxon>Lineolatales</taxon>
        <taxon>Lineolataceae</taxon>
        <taxon>Lineolata</taxon>
    </lineage>
</organism>
<reference evidence="13" key="1">
    <citation type="journal article" date="2020" name="Stud. Mycol.">
        <title>101 Dothideomycetes genomes: a test case for predicting lifestyles and emergence of pathogens.</title>
        <authorList>
            <person name="Haridas S."/>
            <person name="Albert R."/>
            <person name="Binder M."/>
            <person name="Bloem J."/>
            <person name="Labutti K."/>
            <person name="Salamov A."/>
            <person name="Andreopoulos B."/>
            <person name="Baker S."/>
            <person name="Barry K."/>
            <person name="Bills G."/>
            <person name="Bluhm B."/>
            <person name="Cannon C."/>
            <person name="Castanera R."/>
            <person name="Culley D."/>
            <person name="Daum C."/>
            <person name="Ezra D."/>
            <person name="Gonzalez J."/>
            <person name="Henrissat B."/>
            <person name="Kuo A."/>
            <person name="Liang C."/>
            <person name="Lipzen A."/>
            <person name="Lutzoni F."/>
            <person name="Magnuson J."/>
            <person name="Mondo S."/>
            <person name="Nolan M."/>
            <person name="Ohm R."/>
            <person name="Pangilinan J."/>
            <person name="Park H.-J."/>
            <person name="Ramirez L."/>
            <person name="Alfaro M."/>
            <person name="Sun H."/>
            <person name="Tritt A."/>
            <person name="Yoshinaga Y."/>
            <person name="Zwiers L.-H."/>
            <person name="Turgeon B."/>
            <person name="Goodwin S."/>
            <person name="Spatafora J."/>
            <person name="Crous P."/>
            <person name="Grigoriev I."/>
        </authorList>
    </citation>
    <scope>NUCLEOTIDE SEQUENCE</scope>
    <source>
        <strain evidence="13">ATCC 16933</strain>
    </source>
</reference>
<evidence type="ECO:0000256" key="2">
    <source>
        <dbReference type="ARBA" id="ARBA00022670"/>
    </source>
</evidence>
<evidence type="ECO:0000259" key="12">
    <source>
        <dbReference type="PROSITE" id="PS51767"/>
    </source>
</evidence>
<keyword evidence="9" id="KW-1015">Disulfide bond</keyword>
<evidence type="ECO:0000256" key="8">
    <source>
        <dbReference type="PIRSR" id="PIRSR601461-1"/>
    </source>
</evidence>
<feature type="signal peptide" evidence="11">
    <location>
        <begin position="1"/>
        <end position="21"/>
    </location>
</feature>
<dbReference type="FunFam" id="2.40.70.10:FF:000011">
    <property type="entry name" value="Aspartic protease"/>
    <property type="match status" value="1"/>
</dbReference>
<dbReference type="SUPFAM" id="SSF50630">
    <property type="entry name" value="Acid proteases"/>
    <property type="match status" value="1"/>
</dbReference>